<dbReference type="EMBL" id="BPQB01000040">
    <property type="protein sequence ID" value="GJE94449.1"/>
    <property type="molecule type" value="Genomic_DNA"/>
</dbReference>
<protein>
    <submittedName>
        <fullName evidence="1">Uncharacterized protein</fullName>
    </submittedName>
</protein>
<keyword evidence="2" id="KW-1185">Reference proteome</keyword>
<gene>
    <name evidence="1" type="ORF">PsYK624_106190</name>
</gene>
<evidence type="ECO:0000313" key="2">
    <source>
        <dbReference type="Proteomes" id="UP000703269"/>
    </source>
</evidence>
<dbReference type="Proteomes" id="UP000703269">
    <property type="component" value="Unassembled WGS sequence"/>
</dbReference>
<sequence>MSAREWQNAYARIIPLFTDSRVSVSSQRSGTAMPEISPLRQHILLNTCREISCTPSVCGPRWRRCSCELTASSKF</sequence>
<comment type="caution">
    <text evidence="1">The sequence shown here is derived from an EMBL/GenBank/DDBJ whole genome shotgun (WGS) entry which is preliminary data.</text>
</comment>
<evidence type="ECO:0000313" key="1">
    <source>
        <dbReference type="EMBL" id="GJE94449.1"/>
    </source>
</evidence>
<accession>A0A9P3LH94</accession>
<proteinExistence type="predicted"/>
<dbReference type="AlphaFoldDB" id="A0A9P3LH94"/>
<name>A0A9P3LH94_9APHY</name>
<organism evidence="1 2">
    <name type="scientific">Phanerochaete sordida</name>
    <dbReference type="NCBI Taxonomy" id="48140"/>
    <lineage>
        <taxon>Eukaryota</taxon>
        <taxon>Fungi</taxon>
        <taxon>Dikarya</taxon>
        <taxon>Basidiomycota</taxon>
        <taxon>Agaricomycotina</taxon>
        <taxon>Agaricomycetes</taxon>
        <taxon>Polyporales</taxon>
        <taxon>Phanerochaetaceae</taxon>
        <taxon>Phanerochaete</taxon>
    </lineage>
</organism>
<reference evidence="1 2" key="1">
    <citation type="submission" date="2021-08" db="EMBL/GenBank/DDBJ databases">
        <title>Draft Genome Sequence of Phanerochaete sordida strain YK-624.</title>
        <authorList>
            <person name="Mori T."/>
            <person name="Dohra H."/>
            <person name="Suzuki T."/>
            <person name="Kawagishi H."/>
            <person name="Hirai H."/>
        </authorList>
    </citation>
    <scope>NUCLEOTIDE SEQUENCE [LARGE SCALE GENOMIC DNA]</scope>
    <source>
        <strain evidence="1 2">YK-624</strain>
    </source>
</reference>